<dbReference type="EC" id="2.4.1.-" evidence="11"/>
<dbReference type="InterPro" id="IPR027791">
    <property type="entry name" value="Galactosyl_T_C"/>
</dbReference>
<dbReference type="InterPro" id="IPR029044">
    <property type="entry name" value="Nucleotide-diphossugar_trans"/>
</dbReference>
<keyword evidence="8 11" id="KW-1133">Transmembrane helix</keyword>
<organism evidence="14 15">
    <name type="scientific">Mytilus galloprovincialis</name>
    <name type="common">Mediterranean mussel</name>
    <dbReference type="NCBI Taxonomy" id="29158"/>
    <lineage>
        <taxon>Eukaryota</taxon>
        <taxon>Metazoa</taxon>
        <taxon>Spiralia</taxon>
        <taxon>Lophotrochozoa</taxon>
        <taxon>Mollusca</taxon>
        <taxon>Bivalvia</taxon>
        <taxon>Autobranchia</taxon>
        <taxon>Pteriomorphia</taxon>
        <taxon>Mytilida</taxon>
        <taxon>Mytiloidea</taxon>
        <taxon>Mytilidae</taxon>
        <taxon>Mytilinae</taxon>
        <taxon>Mytilus</taxon>
    </lineage>
</organism>
<feature type="domain" description="Galactosyltransferase N-terminal" evidence="13">
    <location>
        <begin position="94"/>
        <end position="221"/>
    </location>
</feature>
<evidence type="ECO:0000313" key="14">
    <source>
        <dbReference type="EMBL" id="VDH92247.1"/>
    </source>
</evidence>
<protein>
    <recommendedName>
        <fullName evidence="11">Beta-1,4-galactosyltransferase</fullName>
        <ecNumber evidence="11">2.4.1.-</ecNumber>
    </recommendedName>
</protein>
<evidence type="ECO:0000256" key="1">
    <source>
        <dbReference type="ARBA" id="ARBA00004606"/>
    </source>
</evidence>
<dbReference type="PANTHER" id="PTHR19300:SF57">
    <property type="entry name" value="BETA-1,4-N-ACETYLGALACTOSAMINYLTRANSFERASE"/>
    <property type="match status" value="1"/>
</dbReference>
<evidence type="ECO:0000256" key="5">
    <source>
        <dbReference type="ARBA" id="ARBA00022679"/>
    </source>
</evidence>
<evidence type="ECO:0000256" key="4">
    <source>
        <dbReference type="ARBA" id="ARBA00022676"/>
    </source>
</evidence>
<dbReference type="Proteomes" id="UP000596742">
    <property type="component" value="Unassembled WGS sequence"/>
</dbReference>
<comment type="function">
    <text evidence="11">Catalyses the transfer of galactose onto proteins or lipids.</text>
</comment>
<proteinExistence type="inferred from homology"/>
<comment type="subcellular location">
    <subcellularLocation>
        <location evidence="1">Membrane</location>
        <topology evidence="1">Single-pass type II membrane protein</topology>
    </subcellularLocation>
</comment>
<dbReference type="UniPathway" id="UPA00378"/>
<evidence type="ECO:0000313" key="15">
    <source>
        <dbReference type="Proteomes" id="UP000596742"/>
    </source>
</evidence>
<dbReference type="GO" id="GO:0005975">
    <property type="term" value="P:carbohydrate metabolic process"/>
    <property type="evidence" value="ECO:0007669"/>
    <property type="project" value="InterPro"/>
</dbReference>
<keyword evidence="7 11" id="KW-0735">Signal-anchor</keyword>
<dbReference type="PRINTS" id="PR02050">
    <property type="entry name" value="B14GALTRFASE"/>
</dbReference>
<dbReference type="InterPro" id="IPR003859">
    <property type="entry name" value="Galactosyl_T"/>
</dbReference>
<dbReference type="OrthoDB" id="10016069at2759"/>
<keyword evidence="4 11" id="KW-0328">Glycosyltransferase</keyword>
<dbReference type="EMBL" id="UYJE01000315">
    <property type="protein sequence ID" value="VDH92247.1"/>
    <property type="molecule type" value="Genomic_DNA"/>
</dbReference>
<dbReference type="Pfam" id="PF02709">
    <property type="entry name" value="Glyco_transf_7C"/>
    <property type="match status" value="1"/>
</dbReference>
<comment type="caution">
    <text evidence="14">The sequence shown here is derived from an EMBL/GenBank/DDBJ whole genome shotgun (WGS) entry which is preliminary data.</text>
</comment>
<gene>
    <name evidence="14" type="ORF">MGAL_10B067674</name>
</gene>
<dbReference type="GO" id="GO:0005794">
    <property type="term" value="C:Golgi apparatus"/>
    <property type="evidence" value="ECO:0007669"/>
    <property type="project" value="TreeGrafter"/>
</dbReference>
<keyword evidence="10 11" id="KW-0325">Glycoprotein</keyword>
<comment type="pathway">
    <text evidence="2 11">Protein modification; protein glycosylation.</text>
</comment>
<keyword evidence="6 11" id="KW-0812">Transmembrane</keyword>
<evidence type="ECO:0000256" key="3">
    <source>
        <dbReference type="ARBA" id="ARBA00005735"/>
    </source>
</evidence>
<dbReference type="Gene3D" id="3.90.550.10">
    <property type="entry name" value="Spore Coat Polysaccharide Biosynthesis Protein SpsA, Chain A"/>
    <property type="match status" value="1"/>
</dbReference>
<accession>A0A8B6BLA8</accession>
<comment type="similarity">
    <text evidence="3 11">Belongs to the glycosyltransferase 7 family.</text>
</comment>
<keyword evidence="15" id="KW-1185">Reference proteome</keyword>
<dbReference type="SUPFAM" id="SSF53448">
    <property type="entry name" value="Nucleotide-diphospho-sugar transferases"/>
    <property type="match status" value="1"/>
</dbReference>
<evidence type="ECO:0000259" key="12">
    <source>
        <dbReference type="Pfam" id="PF02709"/>
    </source>
</evidence>
<sequence length="354" mass="41043">MVCVKLGKDIMSYNTYYRRINRIWMTGILIFGTIFFVIQVKFNTSGRHWWNNKSITIILNNLNIPISNKHGTRYTSGFYSHLKKNINHSCAFPPDNLNGFEPLNRSVLSMASLINNFPFMKNGHYRPPKCTPVQKVAIIVPYRDRKDQLKVFLNNVIPKIHRQQLEFGIYLVQQVSGAAFNRGMLSNIGFVEAMSDMNYDCVVIHDVDILPEDDRNLYICTDNPIHMAVKVQQFDYQLPYEGFIGGVTTFSKAQYQEINGFSNLFFGWGGEDDDLYRRILYHDYKLIRPFEDFGICGSVLHKEALKSSDRRKYLSFSAETRRMDGLNNLTYNSLKKGKKPLFNYILVDIGQDND</sequence>
<evidence type="ECO:0000256" key="7">
    <source>
        <dbReference type="ARBA" id="ARBA00022968"/>
    </source>
</evidence>
<evidence type="ECO:0000256" key="10">
    <source>
        <dbReference type="ARBA" id="ARBA00023180"/>
    </source>
</evidence>
<evidence type="ECO:0000259" key="13">
    <source>
        <dbReference type="Pfam" id="PF13733"/>
    </source>
</evidence>
<dbReference type="AlphaFoldDB" id="A0A8B6BLA8"/>
<feature type="domain" description="Galactosyltransferase C-terminal" evidence="12">
    <location>
        <begin position="226"/>
        <end position="301"/>
    </location>
</feature>
<evidence type="ECO:0000256" key="9">
    <source>
        <dbReference type="ARBA" id="ARBA00023136"/>
    </source>
</evidence>
<dbReference type="GO" id="GO:0008378">
    <property type="term" value="F:galactosyltransferase activity"/>
    <property type="evidence" value="ECO:0007669"/>
    <property type="project" value="TreeGrafter"/>
</dbReference>
<evidence type="ECO:0000256" key="8">
    <source>
        <dbReference type="ARBA" id="ARBA00022989"/>
    </source>
</evidence>
<dbReference type="InterPro" id="IPR027995">
    <property type="entry name" value="Galactosyl_T_N"/>
</dbReference>
<evidence type="ECO:0000256" key="6">
    <source>
        <dbReference type="ARBA" id="ARBA00022692"/>
    </source>
</evidence>
<dbReference type="Pfam" id="PF13733">
    <property type="entry name" value="Glyco_transf_7N"/>
    <property type="match status" value="1"/>
</dbReference>
<feature type="transmembrane region" description="Helical" evidence="11">
    <location>
        <begin position="20"/>
        <end position="38"/>
    </location>
</feature>
<dbReference type="GO" id="GO:0016020">
    <property type="term" value="C:membrane"/>
    <property type="evidence" value="ECO:0007669"/>
    <property type="project" value="UniProtKB-SubCell"/>
</dbReference>
<evidence type="ECO:0000256" key="11">
    <source>
        <dbReference type="RuleBase" id="RU368121"/>
    </source>
</evidence>
<dbReference type="PANTHER" id="PTHR19300">
    <property type="entry name" value="BETA-1,4-GALACTOSYLTRANSFERASE"/>
    <property type="match status" value="1"/>
</dbReference>
<keyword evidence="5 11" id="KW-0808">Transferase</keyword>
<evidence type="ECO:0000256" key="2">
    <source>
        <dbReference type="ARBA" id="ARBA00004922"/>
    </source>
</evidence>
<keyword evidence="9 11" id="KW-0472">Membrane</keyword>
<reference evidence="14" key="1">
    <citation type="submission" date="2018-11" db="EMBL/GenBank/DDBJ databases">
        <authorList>
            <person name="Alioto T."/>
            <person name="Alioto T."/>
        </authorList>
    </citation>
    <scope>NUCLEOTIDE SEQUENCE</scope>
</reference>
<name>A0A8B6BLA8_MYTGA</name>